<dbReference type="RefSeq" id="WP_013943989.1">
    <property type="nucleotide sequence ID" value="NC_015713.1"/>
</dbReference>
<dbReference type="Proteomes" id="UP000000496">
    <property type="component" value="Chromosome gsn.131"/>
</dbReference>
<dbReference type="HOGENOM" id="CLU_100138_0_0_0"/>
<protein>
    <submittedName>
        <fullName evidence="1">Uncharacterized protein</fullName>
    </submittedName>
</protein>
<name>F8L9I6_SIMNZ</name>
<evidence type="ECO:0000313" key="2">
    <source>
        <dbReference type="Proteomes" id="UP000000496"/>
    </source>
</evidence>
<dbReference type="STRING" id="331113.SNE_A16460"/>
<reference key="1">
    <citation type="journal article" date="2011" name="Mol. Biol. Evol.">
        <title>Unity in variety -- the pan-genome of the Chlamydiae.</title>
        <authorList>
            <person name="Collingro A."/>
            <person name="Tischler P."/>
            <person name="Weinmaier T."/>
            <person name="Penz T."/>
            <person name="Heinz E."/>
            <person name="Brunham R.C."/>
            <person name="Read T.D."/>
            <person name="Bavoil P.M."/>
            <person name="Sachse K."/>
            <person name="Kahane S."/>
            <person name="Friedman M.G."/>
            <person name="Rattei T."/>
            <person name="Myers G.S.A."/>
            <person name="Horn M."/>
        </authorList>
    </citation>
    <scope>NUCLEOTIDE SEQUENCE</scope>
    <source>
        <strain>Z</strain>
    </source>
</reference>
<reference evidence="1 2" key="2">
    <citation type="journal article" date="2011" name="Mol. Biol. Evol.">
        <title>Unity in variety--the pan-genome of the Chlamydiae.</title>
        <authorList>
            <person name="Collingro A."/>
            <person name="Tischler P."/>
            <person name="Weinmaier T."/>
            <person name="Penz T."/>
            <person name="Heinz E."/>
            <person name="Brunham R.C."/>
            <person name="Read T.D."/>
            <person name="Bavoil P.M."/>
            <person name="Sachse K."/>
            <person name="Kahane S."/>
            <person name="Friedman M.G."/>
            <person name="Rattei T."/>
            <person name="Myers G.S."/>
            <person name="Horn M."/>
        </authorList>
    </citation>
    <scope>NUCLEOTIDE SEQUENCE [LARGE SCALE GENOMIC DNA]</scope>
    <source>
        <strain evidence="2">ATCC VR-1471 / Z</strain>
    </source>
</reference>
<proteinExistence type="predicted"/>
<dbReference type="EMBL" id="FR872582">
    <property type="protein sequence ID" value="CCB89523.1"/>
    <property type="molecule type" value="Genomic_DNA"/>
</dbReference>
<organism evidence="1 2">
    <name type="scientific">Simkania negevensis (strain ATCC VR-1471 / DSM 27360 / Z)</name>
    <dbReference type="NCBI Taxonomy" id="331113"/>
    <lineage>
        <taxon>Bacteria</taxon>
        <taxon>Pseudomonadati</taxon>
        <taxon>Chlamydiota</taxon>
        <taxon>Chlamydiia</taxon>
        <taxon>Parachlamydiales</taxon>
        <taxon>Simkaniaceae</taxon>
        <taxon>Simkania</taxon>
    </lineage>
</organism>
<dbReference type="AlphaFoldDB" id="F8L9I6"/>
<evidence type="ECO:0000313" key="1">
    <source>
        <dbReference type="EMBL" id="CCB89523.1"/>
    </source>
</evidence>
<gene>
    <name evidence="1" type="ordered locus">SNE_A16460</name>
</gene>
<dbReference type="eggNOG" id="ENOG502ZPZ5">
    <property type="taxonomic scope" value="Bacteria"/>
</dbReference>
<accession>F8L9I6</accession>
<keyword evidence="2" id="KW-1185">Reference proteome</keyword>
<sequence length="242" mass="27050">MKKINHKILSLPPYISTSWKNINTLHMKEIRGEPTLVIVLHNGSTIEIPNLEPALVEQVFAAHGNFLEQESQETQTESLKQYEPTQQTGDMPFSIGIPFQLGGDGNALDNFGALLHHNSEQANAPDLPPEILQKIAGISKALGMDLEQMSIPKAEPHCNCTYCQIARAIQAGSLDLEEEEGEEVSEEDLKFRDWDIEQKSEEIYEVTNPIDQNEHYQVFLGNPVGCTCGKENCEHIRTVLNS</sequence>
<dbReference type="KEGG" id="sng:SNE_A16460"/>
<dbReference type="OrthoDB" id="20760at2"/>